<keyword evidence="2" id="KW-1185">Reference proteome</keyword>
<accession>A0A1E3QMT9</accession>
<reference evidence="2" key="1">
    <citation type="submission" date="2016-05" db="EMBL/GenBank/DDBJ databases">
        <title>Comparative genomics of biotechnologically important yeasts.</title>
        <authorList>
            <consortium name="DOE Joint Genome Institute"/>
            <person name="Riley R."/>
            <person name="Haridas S."/>
            <person name="Wolfe K.H."/>
            <person name="Lopes M.R."/>
            <person name="Hittinger C.T."/>
            <person name="Goker M."/>
            <person name="Salamov A."/>
            <person name="Wisecaver J."/>
            <person name="Long T.M."/>
            <person name="Aerts A.L."/>
            <person name="Barry K."/>
            <person name="Choi C."/>
            <person name="Clum A."/>
            <person name="Coughlan A.Y."/>
            <person name="Deshpande S."/>
            <person name="Douglass A.P."/>
            <person name="Hanson S.J."/>
            <person name="Klenk H.-P."/>
            <person name="Labutti K."/>
            <person name="Lapidus A."/>
            <person name="Lindquist E."/>
            <person name="Lipzen A."/>
            <person name="Meier-Kolthoff J.P."/>
            <person name="Ohm R.A."/>
            <person name="Otillar R.P."/>
            <person name="Pangilinan J."/>
            <person name="Peng Y."/>
            <person name="Rokas A."/>
            <person name="Rosa C.A."/>
            <person name="Scheuner C."/>
            <person name="Sibirny A.A."/>
            <person name="Slot J.C."/>
            <person name="Stielow J.B."/>
            <person name="Sun H."/>
            <person name="Kurtzman C.P."/>
            <person name="Blackwell M."/>
            <person name="Grigoriev I.V."/>
            <person name="Jeffries T.W."/>
        </authorList>
    </citation>
    <scope>NUCLEOTIDE SEQUENCE [LARGE SCALE GENOMIC DNA]</scope>
    <source>
        <strain evidence="2">NRRL Y-12698</strain>
    </source>
</reference>
<dbReference type="RefSeq" id="XP_018983645.1">
    <property type="nucleotide sequence ID" value="XM_019132895.1"/>
</dbReference>
<evidence type="ECO:0000313" key="1">
    <source>
        <dbReference type="EMBL" id="ODQ78317.1"/>
    </source>
</evidence>
<dbReference type="AlphaFoldDB" id="A0A1E3QMT9"/>
<protein>
    <submittedName>
        <fullName evidence="1">Uncharacterized protein</fullName>
    </submittedName>
</protein>
<dbReference type="EMBL" id="KV454436">
    <property type="protein sequence ID" value="ODQ78317.1"/>
    <property type="molecule type" value="Genomic_DNA"/>
</dbReference>
<gene>
    <name evidence="1" type="ORF">BABINDRAFT_89910</name>
</gene>
<name>A0A1E3QMT9_9ASCO</name>
<sequence length="101" mass="11151">MVLAFTFPVSRILTSVTRAARKKLASCVRAAEAMDGKPFDNRTPGFTFRSKQDSTTTSSSLGYLLLFTPKIVQALIKGIHIFPKTQPFLTQLQPTICVFAI</sequence>
<dbReference type="GeneID" id="30150748"/>
<evidence type="ECO:0000313" key="2">
    <source>
        <dbReference type="Proteomes" id="UP000094336"/>
    </source>
</evidence>
<dbReference type="Proteomes" id="UP000094336">
    <property type="component" value="Unassembled WGS sequence"/>
</dbReference>
<organism evidence="1 2">
    <name type="scientific">Babjeviella inositovora NRRL Y-12698</name>
    <dbReference type="NCBI Taxonomy" id="984486"/>
    <lineage>
        <taxon>Eukaryota</taxon>
        <taxon>Fungi</taxon>
        <taxon>Dikarya</taxon>
        <taxon>Ascomycota</taxon>
        <taxon>Saccharomycotina</taxon>
        <taxon>Pichiomycetes</taxon>
        <taxon>Serinales incertae sedis</taxon>
        <taxon>Babjeviella</taxon>
    </lineage>
</organism>
<proteinExistence type="predicted"/>